<keyword evidence="4" id="KW-0786">Thiamine pyrophosphate</keyword>
<dbReference type="GO" id="GO:0030976">
    <property type="term" value="F:thiamine pyrophosphate binding"/>
    <property type="evidence" value="ECO:0007669"/>
    <property type="project" value="InterPro"/>
</dbReference>
<dbReference type="GO" id="GO:0001561">
    <property type="term" value="P:fatty acid alpha-oxidation"/>
    <property type="evidence" value="ECO:0007669"/>
    <property type="project" value="TreeGrafter"/>
</dbReference>
<dbReference type="AlphaFoldDB" id="A0A151K1Q7"/>
<dbReference type="InterPro" id="IPR045025">
    <property type="entry name" value="HACL1-like"/>
</dbReference>
<dbReference type="InterPro" id="IPR012000">
    <property type="entry name" value="Thiamin_PyroP_enz_cen_dom"/>
</dbReference>
<evidence type="ECO:0000313" key="7">
    <source>
        <dbReference type="EMBL" id="KYN49987.1"/>
    </source>
</evidence>
<proteinExistence type="predicted"/>
<feature type="domain" description="Thiamine pyrophosphate enzyme central" evidence="6">
    <location>
        <begin position="1"/>
        <end position="57"/>
    </location>
</feature>
<evidence type="ECO:0000313" key="8">
    <source>
        <dbReference type="Proteomes" id="UP000078542"/>
    </source>
</evidence>
<reference evidence="7 8" key="1">
    <citation type="submission" date="2016-03" db="EMBL/GenBank/DDBJ databases">
        <title>Cyphomyrmex costatus WGS genome.</title>
        <authorList>
            <person name="Nygaard S."/>
            <person name="Hu H."/>
            <person name="Boomsma J."/>
            <person name="Zhang G."/>
        </authorList>
    </citation>
    <scope>NUCLEOTIDE SEQUENCE [LARGE SCALE GENOMIC DNA]</scope>
    <source>
        <strain evidence="7">MS0001</strain>
        <tissue evidence="7">Whole body</tissue>
    </source>
</reference>
<dbReference type="GO" id="GO:0016829">
    <property type="term" value="F:lyase activity"/>
    <property type="evidence" value="ECO:0007669"/>
    <property type="project" value="UniProtKB-KW"/>
</dbReference>
<dbReference type="GO" id="GO:0005777">
    <property type="term" value="C:peroxisome"/>
    <property type="evidence" value="ECO:0007669"/>
    <property type="project" value="TreeGrafter"/>
</dbReference>
<evidence type="ECO:0000256" key="3">
    <source>
        <dbReference type="ARBA" id="ARBA00022842"/>
    </source>
</evidence>
<dbReference type="GO" id="GO:0000287">
    <property type="term" value="F:magnesium ion binding"/>
    <property type="evidence" value="ECO:0007669"/>
    <property type="project" value="InterPro"/>
</dbReference>
<comment type="caution">
    <text evidence="7">The sequence shown here is derived from an EMBL/GenBank/DDBJ whole genome shotgun (WGS) entry which is preliminary data.</text>
</comment>
<accession>A0A151K1Q7</accession>
<evidence type="ECO:0000256" key="1">
    <source>
        <dbReference type="ARBA" id="ARBA00001964"/>
    </source>
</evidence>
<dbReference type="Proteomes" id="UP000078542">
    <property type="component" value="Unassembled WGS sequence"/>
</dbReference>
<evidence type="ECO:0000259" key="6">
    <source>
        <dbReference type="Pfam" id="PF00205"/>
    </source>
</evidence>
<evidence type="ECO:0000256" key="5">
    <source>
        <dbReference type="ARBA" id="ARBA00023239"/>
    </source>
</evidence>
<protein>
    <submittedName>
        <fullName evidence="7">2-hydroxyacyl-CoA lyase 1</fullName>
    </submittedName>
</protein>
<dbReference type="Gene3D" id="3.40.50.1220">
    <property type="entry name" value="TPP-binding domain"/>
    <property type="match status" value="1"/>
</dbReference>
<name>A0A151K1Q7_9HYME</name>
<evidence type="ECO:0000256" key="4">
    <source>
        <dbReference type="ARBA" id="ARBA00023052"/>
    </source>
</evidence>
<dbReference type="Pfam" id="PF00205">
    <property type="entry name" value="TPP_enzyme_M"/>
    <property type="match status" value="1"/>
</dbReference>
<keyword evidence="8" id="KW-1185">Reference proteome</keyword>
<dbReference type="STRING" id="456900.A0A151K1Q7"/>
<sequence>MGKGVVPDQDEHCVSSARTHALLHSDVILLLGARLNWMLHFGRPPRFQNNVKVIQVNR</sequence>
<keyword evidence="3" id="KW-0460">Magnesium</keyword>
<keyword evidence="5 7" id="KW-0456">Lyase</keyword>
<dbReference type="PANTHER" id="PTHR43710:SF2">
    <property type="entry name" value="2-HYDROXYACYL-COA LYASE 1"/>
    <property type="match status" value="1"/>
</dbReference>
<gene>
    <name evidence="7" type="ORF">ALC62_00014</name>
</gene>
<comment type="cofactor">
    <cofactor evidence="1">
        <name>thiamine diphosphate</name>
        <dbReference type="ChEBI" id="CHEBI:58937"/>
    </cofactor>
</comment>
<dbReference type="SUPFAM" id="SSF52467">
    <property type="entry name" value="DHS-like NAD/FAD-binding domain"/>
    <property type="match status" value="1"/>
</dbReference>
<evidence type="ECO:0000256" key="2">
    <source>
        <dbReference type="ARBA" id="ARBA00022723"/>
    </source>
</evidence>
<keyword evidence="2" id="KW-0479">Metal-binding</keyword>
<dbReference type="PANTHER" id="PTHR43710">
    <property type="entry name" value="2-HYDROXYACYL-COA LYASE"/>
    <property type="match status" value="1"/>
</dbReference>
<organism evidence="7 8">
    <name type="scientific">Cyphomyrmex costatus</name>
    <dbReference type="NCBI Taxonomy" id="456900"/>
    <lineage>
        <taxon>Eukaryota</taxon>
        <taxon>Metazoa</taxon>
        <taxon>Ecdysozoa</taxon>
        <taxon>Arthropoda</taxon>
        <taxon>Hexapoda</taxon>
        <taxon>Insecta</taxon>
        <taxon>Pterygota</taxon>
        <taxon>Neoptera</taxon>
        <taxon>Endopterygota</taxon>
        <taxon>Hymenoptera</taxon>
        <taxon>Apocrita</taxon>
        <taxon>Aculeata</taxon>
        <taxon>Formicoidea</taxon>
        <taxon>Formicidae</taxon>
        <taxon>Myrmicinae</taxon>
        <taxon>Cyphomyrmex</taxon>
    </lineage>
</organism>
<dbReference type="EMBL" id="LKEX01007526">
    <property type="protein sequence ID" value="KYN49987.1"/>
    <property type="molecule type" value="Genomic_DNA"/>
</dbReference>
<dbReference type="InterPro" id="IPR029035">
    <property type="entry name" value="DHS-like_NAD/FAD-binding_dom"/>
</dbReference>